<dbReference type="PANTHER" id="PTHR43201">
    <property type="entry name" value="ACYL-COA SYNTHETASE"/>
    <property type="match status" value="1"/>
</dbReference>
<sequence length="528" mass="55208">MPFTQKVLDIAASDVDQLAIVGAEERLTYAELVPDSQRACAAAAHLHAAQDQPPVPAPETEGIPVTAISLASAFHTARLIGGLAGFRTVTATIDPRWPLDHQVRLIAATGIGLVISDSPELAEALRTSGWTGTVVTLAEFRRLERDLPPAAPPTARAGAEPFLMLFSSGTTDNPKAFIKTRQQYRDNFAVSSAHLEPLPGVATLAPGPVSYSLTLYALVECLASGGSCHVADRFDPIAAGRRIQAEAITRVVAVPAAVQGLTDAARRDPQRFTTLDLVVTGGANLSAAIRSNFAEALPDARLISYYGAAEIGFIGDSRGGDGTLITIYDGIEVSIRGPEDPEGSTTAAADDSPAADQPSAELPDGELGTVWIRARACSYGYVAATTDARLVGPDGFATVHDQGRVIDGRLSLAGRAGDIVVTGGHTVSLPEVERAFETMPGLGEVCAVGLPSPQLGTVVALVIEGAPPPKAELLAHGRAHLAPQYVPRRWFSVLRLPRTVGGKVRRGATAELVHEDHGVTGVTGVTRL</sequence>
<gene>
    <name evidence="6" type="ORF">GCM10022261_11790</name>
</gene>
<dbReference type="RefSeq" id="WP_236863727.1">
    <property type="nucleotide sequence ID" value="NZ_BAABAZ010000004.1"/>
</dbReference>
<evidence type="ECO:0000259" key="4">
    <source>
        <dbReference type="Pfam" id="PF00501"/>
    </source>
</evidence>
<comment type="similarity">
    <text evidence="1">Belongs to the ATP-dependent AMP-binding enzyme family.</text>
</comment>
<dbReference type="Proteomes" id="UP001501586">
    <property type="component" value="Unassembled WGS sequence"/>
</dbReference>
<dbReference type="InterPro" id="IPR042099">
    <property type="entry name" value="ANL_N_sf"/>
</dbReference>
<feature type="region of interest" description="Disordered" evidence="3">
    <location>
        <begin position="335"/>
        <end position="363"/>
    </location>
</feature>
<comment type="caution">
    <text evidence="6">The sequence shown here is derived from an EMBL/GenBank/DDBJ whole genome shotgun (WGS) entry which is preliminary data.</text>
</comment>
<evidence type="ECO:0000259" key="5">
    <source>
        <dbReference type="Pfam" id="PF13193"/>
    </source>
</evidence>
<dbReference type="InterPro" id="IPR025110">
    <property type="entry name" value="AMP-bd_C"/>
</dbReference>
<dbReference type="Gene3D" id="3.40.50.12780">
    <property type="entry name" value="N-terminal domain of ligase-like"/>
    <property type="match status" value="1"/>
</dbReference>
<feature type="compositionally biased region" description="Low complexity" evidence="3">
    <location>
        <begin position="344"/>
        <end position="360"/>
    </location>
</feature>
<reference evidence="7" key="1">
    <citation type="journal article" date="2019" name="Int. J. Syst. Evol. Microbiol.">
        <title>The Global Catalogue of Microorganisms (GCM) 10K type strain sequencing project: providing services to taxonomists for standard genome sequencing and annotation.</title>
        <authorList>
            <consortium name="The Broad Institute Genomics Platform"/>
            <consortium name="The Broad Institute Genome Sequencing Center for Infectious Disease"/>
            <person name="Wu L."/>
            <person name="Ma J."/>
        </authorList>
    </citation>
    <scope>NUCLEOTIDE SEQUENCE [LARGE SCALE GENOMIC DNA]</scope>
    <source>
        <strain evidence="7">JCM 17458</strain>
    </source>
</reference>
<feature type="domain" description="AMP-binding enzyme C-terminal" evidence="5">
    <location>
        <begin position="431"/>
        <end position="503"/>
    </location>
</feature>
<name>A0ABP8EI64_9MICO</name>
<dbReference type="InterPro" id="IPR000873">
    <property type="entry name" value="AMP-dep_synth/lig_dom"/>
</dbReference>
<protein>
    <recommendedName>
        <fullName evidence="8">Acyl-CoA synthetase (AMP-forming)/AMP-acid ligase II</fullName>
    </recommendedName>
</protein>
<proteinExistence type="inferred from homology"/>
<dbReference type="Pfam" id="PF00501">
    <property type="entry name" value="AMP-binding"/>
    <property type="match status" value="1"/>
</dbReference>
<dbReference type="InterPro" id="IPR045851">
    <property type="entry name" value="AMP-bd_C_sf"/>
</dbReference>
<feature type="domain" description="AMP-dependent synthetase/ligase" evidence="4">
    <location>
        <begin position="12"/>
        <end position="381"/>
    </location>
</feature>
<dbReference type="SUPFAM" id="SSF56801">
    <property type="entry name" value="Acetyl-CoA synthetase-like"/>
    <property type="match status" value="1"/>
</dbReference>
<evidence type="ECO:0008006" key="8">
    <source>
        <dbReference type="Google" id="ProtNLM"/>
    </source>
</evidence>
<evidence type="ECO:0000313" key="7">
    <source>
        <dbReference type="Proteomes" id="UP001501586"/>
    </source>
</evidence>
<dbReference type="Pfam" id="PF13193">
    <property type="entry name" value="AMP-binding_C"/>
    <property type="match status" value="1"/>
</dbReference>
<dbReference type="EMBL" id="BAABAZ010000004">
    <property type="protein sequence ID" value="GAA4283648.1"/>
    <property type="molecule type" value="Genomic_DNA"/>
</dbReference>
<keyword evidence="7" id="KW-1185">Reference proteome</keyword>
<evidence type="ECO:0000313" key="6">
    <source>
        <dbReference type="EMBL" id="GAA4283648.1"/>
    </source>
</evidence>
<evidence type="ECO:0000256" key="3">
    <source>
        <dbReference type="SAM" id="MobiDB-lite"/>
    </source>
</evidence>
<accession>A0ABP8EI64</accession>
<evidence type="ECO:0000256" key="1">
    <source>
        <dbReference type="ARBA" id="ARBA00006432"/>
    </source>
</evidence>
<dbReference type="PANTHER" id="PTHR43201:SF5">
    <property type="entry name" value="MEDIUM-CHAIN ACYL-COA LIGASE ACSF2, MITOCHONDRIAL"/>
    <property type="match status" value="1"/>
</dbReference>
<dbReference type="CDD" id="cd04433">
    <property type="entry name" value="AFD_class_I"/>
    <property type="match status" value="1"/>
</dbReference>
<organism evidence="6 7">
    <name type="scientific">Brevibacterium daeguense</name>
    <dbReference type="NCBI Taxonomy" id="909936"/>
    <lineage>
        <taxon>Bacteria</taxon>
        <taxon>Bacillati</taxon>
        <taxon>Actinomycetota</taxon>
        <taxon>Actinomycetes</taxon>
        <taxon>Micrococcales</taxon>
        <taxon>Brevibacteriaceae</taxon>
        <taxon>Brevibacterium</taxon>
    </lineage>
</organism>
<evidence type="ECO:0000256" key="2">
    <source>
        <dbReference type="ARBA" id="ARBA00022598"/>
    </source>
</evidence>
<dbReference type="Gene3D" id="3.30.300.30">
    <property type="match status" value="1"/>
</dbReference>
<keyword evidence="2" id="KW-0436">Ligase</keyword>